<dbReference type="Pfam" id="PF04773">
    <property type="entry name" value="FecR"/>
    <property type="match status" value="1"/>
</dbReference>
<keyword evidence="1" id="KW-0812">Transmembrane</keyword>
<accession>A0AAE3R9G4</accession>
<comment type="caution">
    <text evidence="4">The sequence shown here is derived from an EMBL/GenBank/DDBJ whole genome shotgun (WGS) entry which is preliminary data.</text>
</comment>
<dbReference type="Proteomes" id="UP001232063">
    <property type="component" value="Unassembled WGS sequence"/>
</dbReference>
<sequence length="326" mass="36990">MTEEYIQQLAQKFLNGTATEQEKQVLHAWYDHETSEAEESEAFLNQTSDELKQRIHTKLKTAGMGTDTHSPVKRLPVRSIRKLSLWSGIAAAFVVAIFWFSQEFTPRAKSTTKIIQVPLAQTQKLNLSDGSTIWLNAGSKLSYPDSFSGKTREVILLEGQAFFDIAHRTDKPFIVHAKTLDITVFGTSFDVKAYEKDATIKVSVRTGKVGVQLRKNPEKPAQIVLPAEQVVLVHNTNHMQVVPISKPAIAPWKENRLIFEDEPLPEVFFALERKYKQHILIKNPDLLTEKITITLDNQPMEDVLKVLSFSKKFNYSQVNDTTIVIK</sequence>
<dbReference type="GO" id="GO:0016989">
    <property type="term" value="F:sigma factor antagonist activity"/>
    <property type="evidence" value="ECO:0007669"/>
    <property type="project" value="TreeGrafter"/>
</dbReference>
<dbReference type="EMBL" id="JASJOU010000007">
    <property type="protein sequence ID" value="MDJ1503168.1"/>
    <property type="molecule type" value="Genomic_DNA"/>
</dbReference>
<gene>
    <name evidence="4" type="ORF">QNI22_21040</name>
</gene>
<dbReference type="Gene3D" id="2.60.120.1440">
    <property type="match status" value="1"/>
</dbReference>
<dbReference type="Pfam" id="PF16344">
    <property type="entry name" value="FecR_C"/>
    <property type="match status" value="1"/>
</dbReference>
<organism evidence="4 5">
    <name type="scientific">Xanthocytophaga agilis</name>
    <dbReference type="NCBI Taxonomy" id="3048010"/>
    <lineage>
        <taxon>Bacteria</taxon>
        <taxon>Pseudomonadati</taxon>
        <taxon>Bacteroidota</taxon>
        <taxon>Cytophagia</taxon>
        <taxon>Cytophagales</taxon>
        <taxon>Rhodocytophagaceae</taxon>
        <taxon>Xanthocytophaga</taxon>
    </lineage>
</organism>
<evidence type="ECO:0000259" key="3">
    <source>
        <dbReference type="Pfam" id="PF16344"/>
    </source>
</evidence>
<dbReference type="InterPro" id="IPR012373">
    <property type="entry name" value="Ferrdict_sens_TM"/>
</dbReference>
<dbReference type="AlphaFoldDB" id="A0AAE3R9G4"/>
<evidence type="ECO:0000259" key="2">
    <source>
        <dbReference type="Pfam" id="PF04773"/>
    </source>
</evidence>
<dbReference type="RefSeq" id="WP_314513682.1">
    <property type="nucleotide sequence ID" value="NZ_JASJOU010000007.1"/>
</dbReference>
<dbReference type="InterPro" id="IPR006860">
    <property type="entry name" value="FecR"/>
</dbReference>
<dbReference type="Gene3D" id="3.55.50.30">
    <property type="match status" value="1"/>
</dbReference>
<evidence type="ECO:0000313" key="4">
    <source>
        <dbReference type="EMBL" id="MDJ1503168.1"/>
    </source>
</evidence>
<feature type="domain" description="FecR protein" evidence="2">
    <location>
        <begin position="121"/>
        <end position="209"/>
    </location>
</feature>
<dbReference type="PIRSF" id="PIRSF018266">
    <property type="entry name" value="FecR"/>
    <property type="match status" value="1"/>
</dbReference>
<feature type="domain" description="Protein FecR C-terminal" evidence="3">
    <location>
        <begin position="256"/>
        <end position="325"/>
    </location>
</feature>
<evidence type="ECO:0000256" key="1">
    <source>
        <dbReference type="SAM" id="Phobius"/>
    </source>
</evidence>
<protein>
    <submittedName>
        <fullName evidence="4">FecR domain-containing protein</fullName>
    </submittedName>
</protein>
<keyword evidence="1" id="KW-0472">Membrane</keyword>
<keyword evidence="1" id="KW-1133">Transmembrane helix</keyword>
<name>A0AAE3R9G4_9BACT</name>
<feature type="transmembrane region" description="Helical" evidence="1">
    <location>
        <begin position="83"/>
        <end position="101"/>
    </location>
</feature>
<dbReference type="PANTHER" id="PTHR30273">
    <property type="entry name" value="PERIPLASMIC SIGNAL SENSOR AND SIGMA FACTOR ACTIVATOR FECR-RELATED"/>
    <property type="match status" value="1"/>
</dbReference>
<keyword evidence="5" id="KW-1185">Reference proteome</keyword>
<dbReference type="InterPro" id="IPR032508">
    <property type="entry name" value="FecR_C"/>
</dbReference>
<evidence type="ECO:0000313" key="5">
    <source>
        <dbReference type="Proteomes" id="UP001232063"/>
    </source>
</evidence>
<dbReference type="PANTHER" id="PTHR30273:SF2">
    <property type="entry name" value="PROTEIN FECR"/>
    <property type="match status" value="1"/>
</dbReference>
<proteinExistence type="predicted"/>
<reference evidence="4" key="1">
    <citation type="submission" date="2023-05" db="EMBL/GenBank/DDBJ databases">
        <authorList>
            <person name="Zhang X."/>
        </authorList>
    </citation>
    <scope>NUCLEOTIDE SEQUENCE</scope>
    <source>
        <strain evidence="4">BD1B2-1</strain>
    </source>
</reference>